<evidence type="ECO:0000313" key="7">
    <source>
        <dbReference type="Proteomes" id="UP000663832"/>
    </source>
</evidence>
<dbReference type="Pfam" id="PF00583">
    <property type="entry name" value="Acetyltransf_1"/>
    <property type="match status" value="1"/>
</dbReference>
<dbReference type="GO" id="GO:0016747">
    <property type="term" value="F:acyltransferase activity, transferring groups other than amino-acyl groups"/>
    <property type="evidence" value="ECO:0007669"/>
    <property type="project" value="InterPro"/>
</dbReference>
<evidence type="ECO:0000256" key="2">
    <source>
        <dbReference type="ARBA" id="ARBA00023315"/>
    </source>
</evidence>
<dbReference type="SUPFAM" id="SSF55729">
    <property type="entry name" value="Acyl-CoA N-acyltransferases (Nat)"/>
    <property type="match status" value="1"/>
</dbReference>
<evidence type="ECO:0000313" key="5">
    <source>
        <dbReference type="EMBL" id="CAF0895006.1"/>
    </source>
</evidence>
<dbReference type="InterPro" id="IPR050832">
    <property type="entry name" value="Bact_Acetyltransf"/>
</dbReference>
<dbReference type="EMBL" id="CAJNOI010000029">
    <property type="protein sequence ID" value="CAF0875636.1"/>
    <property type="molecule type" value="Genomic_DNA"/>
</dbReference>
<organism evidence="6 7">
    <name type="scientific">Adineta steineri</name>
    <dbReference type="NCBI Taxonomy" id="433720"/>
    <lineage>
        <taxon>Eukaryota</taxon>
        <taxon>Metazoa</taxon>
        <taxon>Spiralia</taxon>
        <taxon>Gnathifera</taxon>
        <taxon>Rotifera</taxon>
        <taxon>Eurotatoria</taxon>
        <taxon>Bdelloidea</taxon>
        <taxon>Adinetida</taxon>
        <taxon>Adinetidae</taxon>
        <taxon>Adineta</taxon>
    </lineage>
</organism>
<accession>A0A814DZB5</accession>
<evidence type="ECO:0000313" key="4">
    <source>
        <dbReference type="EMBL" id="CAF0875636.1"/>
    </source>
</evidence>
<evidence type="ECO:0000256" key="1">
    <source>
        <dbReference type="ARBA" id="ARBA00022679"/>
    </source>
</evidence>
<proteinExistence type="predicted"/>
<evidence type="ECO:0000313" key="6">
    <source>
        <dbReference type="EMBL" id="CAF0963911.1"/>
    </source>
</evidence>
<dbReference type="InterPro" id="IPR016181">
    <property type="entry name" value="Acyl_CoA_acyltransferase"/>
</dbReference>
<dbReference type="CDD" id="cd04301">
    <property type="entry name" value="NAT_SF"/>
    <property type="match status" value="1"/>
</dbReference>
<dbReference type="Proteomes" id="UP000663877">
    <property type="component" value="Unassembled WGS sequence"/>
</dbReference>
<protein>
    <recommendedName>
        <fullName evidence="3">N-acetyltransferase domain-containing protein</fullName>
    </recommendedName>
</protein>
<keyword evidence="7" id="KW-1185">Reference proteome</keyword>
<sequence length="187" mass="21834">MDTQFVVRRADICDIDALSHICKVTIREASMEELFIPYSDEDLDSYFQSSASPESFAKKINDPQQAVWVIEDKTNGELVAYAVAGPCHVEDVPHPDVCSNKDALLNRLYVRRDWHSRGFGQQLMNVILPWSEEHYPARPLWLTVWSQNFKAQRFYTHYGFTKVGVCDYYVGERKEQEFFMNRQTHKS</sequence>
<comment type="caution">
    <text evidence="6">The sequence shown here is derived from an EMBL/GenBank/DDBJ whole genome shotgun (WGS) entry which is preliminary data.</text>
</comment>
<gene>
    <name evidence="4" type="ORF">BJG266_LOCUS9143</name>
    <name evidence="6" type="ORF">QVE165_LOCUS12952</name>
    <name evidence="5" type="ORF">QVE165_LOCUS9158</name>
</gene>
<evidence type="ECO:0000259" key="3">
    <source>
        <dbReference type="PROSITE" id="PS51186"/>
    </source>
</evidence>
<dbReference type="PANTHER" id="PTHR43877">
    <property type="entry name" value="AMINOALKYLPHOSPHONATE N-ACETYLTRANSFERASE-RELATED-RELATED"/>
    <property type="match status" value="1"/>
</dbReference>
<dbReference type="PANTHER" id="PTHR43877:SF1">
    <property type="entry name" value="ACETYLTRANSFERASE"/>
    <property type="match status" value="1"/>
</dbReference>
<dbReference type="Gene3D" id="3.40.630.30">
    <property type="match status" value="1"/>
</dbReference>
<dbReference type="AlphaFoldDB" id="A0A814DZB5"/>
<dbReference type="OrthoDB" id="9975416at2759"/>
<dbReference type="PROSITE" id="PS51186">
    <property type="entry name" value="GNAT"/>
    <property type="match status" value="1"/>
</dbReference>
<feature type="domain" description="N-acetyltransferase" evidence="3">
    <location>
        <begin position="24"/>
        <end position="177"/>
    </location>
</feature>
<keyword evidence="2" id="KW-0012">Acyltransferase</keyword>
<dbReference type="Proteomes" id="UP000663832">
    <property type="component" value="Unassembled WGS sequence"/>
</dbReference>
<reference evidence="6" key="1">
    <citation type="submission" date="2021-02" db="EMBL/GenBank/DDBJ databases">
        <authorList>
            <person name="Nowell W R."/>
        </authorList>
    </citation>
    <scope>NUCLEOTIDE SEQUENCE</scope>
</reference>
<dbReference type="InterPro" id="IPR000182">
    <property type="entry name" value="GNAT_dom"/>
</dbReference>
<dbReference type="EMBL" id="CAJNOM010000065">
    <property type="protein sequence ID" value="CAF0963911.1"/>
    <property type="molecule type" value="Genomic_DNA"/>
</dbReference>
<keyword evidence="1" id="KW-0808">Transferase</keyword>
<dbReference type="EMBL" id="CAJNOM010000041">
    <property type="protein sequence ID" value="CAF0895006.1"/>
    <property type="molecule type" value="Genomic_DNA"/>
</dbReference>
<name>A0A814DZB5_9BILA</name>